<evidence type="ECO:0000313" key="2">
    <source>
        <dbReference type="Proteomes" id="UP000199229"/>
    </source>
</evidence>
<dbReference type="Proteomes" id="UP000199229">
    <property type="component" value="Unassembled WGS sequence"/>
</dbReference>
<dbReference type="AlphaFoldDB" id="A0A1I2XDV5"/>
<dbReference type="EMBL" id="FOPM01000037">
    <property type="protein sequence ID" value="SFH10866.1"/>
    <property type="molecule type" value="Genomic_DNA"/>
</dbReference>
<accession>A0A1I2XDV5</accession>
<proteinExistence type="predicted"/>
<protein>
    <submittedName>
        <fullName evidence="1">Uncharacterized protein</fullName>
    </submittedName>
</protein>
<keyword evidence="2" id="KW-1185">Reference proteome</keyword>
<dbReference type="RefSeq" id="WP_091975214.1">
    <property type="nucleotide sequence ID" value="NZ_FOPM01000037.1"/>
</dbReference>
<dbReference type="OrthoDB" id="8389669at2"/>
<evidence type="ECO:0000313" key="1">
    <source>
        <dbReference type="EMBL" id="SFH10866.1"/>
    </source>
</evidence>
<organism evidence="1 2">
    <name type="scientific">Methylobacterium gossipiicola</name>
    <dbReference type="NCBI Taxonomy" id="582675"/>
    <lineage>
        <taxon>Bacteria</taxon>
        <taxon>Pseudomonadati</taxon>
        <taxon>Pseudomonadota</taxon>
        <taxon>Alphaproteobacteria</taxon>
        <taxon>Hyphomicrobiales</taxon>
        <taxon>Methylobacteriaceae</taxon>
        <taxon>Methylobacterium</taxon>
    </lineage>
</organism>
<dbReference type="STRING" id="582675.SAMN05192565_1372"/>
<reference evidence="2" key="1">
    <citation type="submission" date="2016-10" db="EMBL/GenBank/DDBJ databases">
        <authorList>
            <person name="Varghese N."/>
            <person name="Submissions S."/>
        </authorList>
    </citation>
    <scope>NUCLEOTIDE SEQUENCE [LARGE SCALE GENOMIC DNA]</scope>
    <source>
        <strain evidence="2">Gh-105</strain>
    </source>
</reference>
<name>A0A1I2XDV5_9HYPH</name>
<sequence length="100" mass="10265">MTLLSDSLLPATTALGIPLLLLGAPETGRPVLVVAPPGTAPARLLDIVGRADGRVVRGAGSGWMTVAVSEHADFPRRLREAGAWFVVNASNVAGCPATRP</sequence>
<gene>
    <name evidence="1" type="ORF">SAMN05192565_1372</name>
</gene>